<accession>A0A8H8RR27</accession>
<reference evidence="2 3" key="1">
    <citation type="submission" date="2018-05" db="EMBL/GenBank/DDBJ databases">
        <title>Genome sequencing and assembly of the regulated plant pathogen Lachnellula willkommii and related sister species for the development of diagnostic species identification markers.</title>
        <authorList>
            <person name="Giroux E."/>
            <person name="Bilodeau G."/>
        </authorList>
    </citation>
    <scope>NUCLEOTIDE SEQUENCE [LARGE SCALE GENOMIC DNA]</scope>
    <source>
        <strain evidence="2 3">CBS 197.66</strain>
    </source>
</reference>
<dbReference type="Gene3D" id="3.30.70.100">
    <property type="match status" value="1"/>
</dbReference>
<organism evidence="2 3">
    <name type="scientific">Lachnellula subtilissima</name>
    <dbReference type="NCBI Taxonomy" id="602034"/>
    <lineage>
        <taxon>Eukaryota</taxon>
        <taxon>Fungi</taxon>
        <taxon>Dikarya</taxon>
        <taxon>Ascomycota</taxon>
        <taxon>Pezizomycotina</taxon>
        <taxon>Leotiomycetes</taxon>
        <taxon>Helotiales</taxon>
        <taxon>Lachnaceae</taxon>
        <taxon>Lachnellula</taxon>
    </lineage>
</organism>
<dbReference type="Pfam" id="PF07876">
    <property type="entry name" value="Dabb"/>
    <property type="match status" value="1"/>
</dbReference>
<proteinExistence type="predicted"/>
<dbReference type="OrthoDB" id="3830014at2759"/>
<evidence type="ECO:0000259" key="1">
    <source>
        <dbReference type="PROSITE" id="PS51502"/>
    </source>
</evidence>
<dbReference type="InterPro" id="IPR013097">
    <property type="entry name" value="Dabb"/>
</dbReference>
<sequence>MSGRTIRVTLFKIPSPANVQAALEIYKDLAKSAVKDGKPYILSLHAGPTKDDQRNQGYTLVAKSEFASEADMWYYDTEDKAHQELKVKLKPLGVEGMMMVYYQPEVVSVL</sequence>
<dbReference type="SUPFAM" id="SSF54909">
    <property type="entry name" value="Dimeric alpha+beta barrel"/>
    <property type="match status" value="1"/>
</dbReference>
<evidence type="ECO:0000313" key="2">
    <source>
        <dbReference type="EMBL" id="TVY39628.1"/>
    </source>
</evidence>
<comment type="caution">
    <text evidence="2">The sequence shown here is derived from an EMBL/GenBank/DDBJ whole genome shotgun (WGS) entry which is preliminary data.</text>
</comment>
<dbReference type="EMBL" id="QGMJ01000219">
    <property type="protein sequence ID" value="TVY39628.1"/>
    <property type="molecule type" value="Genomic_DNA"/>
</dbReference>
<feature type="domain" description="Stress-response A/B barrel" evidence="1">
    <location>
        <begin position="5"/>
        <end position="102"/>
    </location>
</feature>
<gene>
    <name evidence="2" type="ORF">LSUB1_G003056</name>
</gene>
<evidence type="ECO:0000313" key="3">
    <source>
        <dbReference type="Proteomes" id="UP000462212"/>
    </source>
</evidence>
<dbReference type="AlphaFoldDB" id="A0A8H8RR27"/>
<dbReference type="PROSITE" id="PS51502">
    <property type="entry name" value="S_R_A_B_BARREL"/>
    <property type="match status" value="1"/>
</dbReference>
<keyword evidence="3" id="KW-1185">Reference proteome</keyword>
<name>A0A8H8RR27_9HELO</name>
<protein>
    <recommendedName>
        <fullName evidence="1">Stress-response A/B barrel domain-containing protein</fullName>
    </recommendedName>
</protein>
<dbReference type="Proteomes" id="UP000462212">
    <property type="component" value="Unassembled WGS sequence"/>
</dbReference>
<dbReference type="InterPro" id="IPR011008">
    <property type="entry name" value="Dimeric_a/b-barrel"/>
</dbReference>
<dbReference type="SMART" id="SM00886">
    <property type="entry name" value="Dabb"/>
    <property type="match status" value="1"/>
</dbReference>